<gene>
    <name evidence="2" type="ORF">FUA48_16170</name>
</gene>
<keyword evidence="3" id="KW-1185">Reference proteome</keyword>
<dbReference type="InterPro" id="IPR018541">
    <property type="entry name" value="Ftsk_gamma"/>
</dbReference>
<dbReference type="OrthoDB" id="9914719at2"/>
<organism evidence="2 3">
    <name type="scientific">Flavobacterium alkalisoli</name>
    <dbReference type="NCBI Taxonomy" id="2602769"/>
    <lineage>
        <taxon>Bacteria</taxon>
        <taxon>Pseudomonadati</taxon>
        <taxon>Bacteroidota</taxon>
        <taxon>Flavobacteriia</taxon>
        <taxon>Flavobacteriales</taxon>
        <taxon>Flavobacteriaceae</taxon>
        <taxon>Flavobacterium</taxon>
    </lineage>
</organism>
<accession>A0A5B9FYE7</accession>
<evidence type="ECO:0000259" key="1">
    <source>
        <dbReference type="SMART" id="SM00843"/>
    </source>
</evidence>
<dbReference type="SMART" id="SM00843">
    <property type="entry name" value="Ftsk_gamma"/>
    <property type="match status" value="1"/>
</dbReference>
<proteinExistence type="predicted"/>
<feature type="domain" description="FtsK gamma" evidence="1">
    <location>
        <begin position="6"/>
        <end position="61"/>
    </location>
</feature>
<dbReference type="InterPro" id="IPR036390">
    <property type="entry name" value="WH_DNA-bd_sf"/>
</dbReference>
<dbReference type="AlphaFoldDB" id="A0A5B9FYE7"/>
<dbReference type="KEGG" id="fak:FUA48_16170"/>
<evidence type="ECO:0000313" key="2">
    <source>
        <dbReference type="EMBL" id="QEE51056.1"/>
    </source>
</evidence>
<evidence type="ECO:0000313" key="3">
    <source>
        <dbReference type="Proteomes" id="UP000321222"/>
    </source>
</evidence>
<sequence>MTKTEQIEVDDLFKDAAIIVVETGEVRPARLQMKLKIGYMRASRIVEQLRAAEIVTGEQPYCVVQIKSLDDLETHLQNL</sequence>
<dbReference type="SUPFAM" id="SSF46785">
    <property type="entry name" value="Winged helix' DNA-binding domain"/>
    <property type="match status" value="1"/>
</dbReference>
<reference evidence="2 3" key="1">
    <citation type="submission" date="2019-08" db="EMBL/GenBank/DDBJ databases">
        <title>Flavobacterium alkalisoli sp. nov., isolated from rhizosphere soil of Suaeda salsa.</title>
        <authorList>
            <person name="Sun J.-Q."/>
            <person name="Xu L."/>
        </authorList>
    </citation>
    <scope>NUCLEOTIDE SEQUENCE [LARGE SCALE GENOMIC DNA]</scope>
    <source>
        <strain evidence="2 3">XS-5</strain>
    </source>
</reference>
<dbReference type="RefSeq" id="WP_147584495.1">
    <property type="nucleotide sequence ID" value="NZ_CP042831.1"/>
</dbReference>
<dbReference type="InterPro" id="IPR036388">
    <property type="entry name" value="WH-like_DNA-bd_sf"/>
</dbReference>
<dbReference type="Proteomes" id="UP000321222">
    <property type="component" value="Chromosome"/>
</dbReference>
<dbReference type="Gene3D" id="1.10.10.10">
    <property type="entry name" value="Winged helix-like DNA-binding domain superfamily/Winged helix DNA-binding domain"/>
    <property type="match status" value="1"/>
</dbReference>
<dbReference type="Pfam" id="PF09397">
    <property type="entry name" value="FtsK_gamma"/>
    <property type="match status" value="1"/>
</dbReference>
<protein>
    <recommendedName>
        <fullName evidence="1">FtsK gamma domain-containing protein</fullName>
    </recommendedName>
</protein>
<name>A0A5B9FYE7_9FLAO</name>
<dbReference type="EMBL" id="CP042831">
    <property type="protein sequence ID" value="QEE51056.1"/>
    <property type="molecule type" value="Genomic_DNA"/>
</dbReference>